<reference evidence="1" key="1">
    <citation type="submission" date="2020-04" db="EMBL/GenBank/DDBJ databases">
        <authorList>
            <person name="Alioto T."/>
            <person name="Alioto T."/>
            <person name="Gomez Garrido J."/>
        </authorList>
    </citation>
    <scope>NUCLEOTIDE SEQUENCE</scope>
    <source>
        <strain evidence="1">A484AB</strain>
    </source>
</reference>
<organism evidence="1 2">
    <name type="scientific">Paramuricea clavata</name>
    <name type="common">Red gorgonian</name>
    <name type="synonym">Violescent sea-whip</name>
    <dbReference type="NCBI Taxonomy" id="317549"/>
    <lineage>
        <taxon>Eukaryota</taxon>
        <taxon>Metazoa</taxon>
        <taxon>Cnidaria</taxon>
        <taxon>Anthozoa</taxon>
        <taxon>Octocorallia</taxon>
        <taxon>Malacalcyonacea</taxon>
        <taxon>Plexauridae</taxon>
        <taxon>Paramuricea</taxon>
    </lineage>
</organism>
<protein>
    <submittedName>
        <fullName evidence="1">Uncharacterized protein</fullName>
    </submittedName>
</protein>
<evidence type="ECO:0000313" key="2">
    <source>
        <dbReference type="Proteomes" id="UP001152795"/>
    </source>
</evidence>
<accession>A0A6S7G750</accession>
<dbReference type="OrthoDB" id="6108512at2759"/>
<dbReference type="EMBL" id="CACRXK020001428">
    <property type="protein sequence ID" value="CAB3989084.1"/>
    <property type="molecule type" value="Genomic_DNA"/>
</dbReference>
<dbReference type="Proteomes" id="UP001152795">
    <property type="component" value="Unassembled WGS sequence"/>
</dbReference>
<sequence>MVYPYMTIWLFQKHCNCASAKLFCCHTGWKITLEGSCFTHAAASRSAPMEGEALAIAGALDKARFFVLGGGKLIVAVYHKCLEYSSNVRLRKTLRYRFQMVHIPGIKHKAADAMSRHPTGPHNPEALPIPDDITAMNESCNTILPPFIPFGHLFLAGIRSKTPHSIITPRP</sequence>
<gene>
    <name evidence="1" type="ORF">PACLA_8A050343</name>
</gene>
<proteinExistence type="predicted"/>
<name>A0A6S7G750_PARCT</name>
<dbReference type="AlphaFoldDB" id="A0A6S7G750"/>
<comment type="caution">
    <text evidence="1">The sequence shown here is derived from an EMBL/GenBank/DDBJ whole genome shotgun (WGS) entry which is preliminary data.</text>
</comment>
<evidence type="ECO:0000313" key="1">
    <source>
        <dbReference type="EMBL" id="CAB3989084.1"/>
    </source>
</evidence>
<keyword evidence="2" id="KW-1185">Reference proteome</keyword>